<dbReference type="InterPro" id="IPR020568">
    <property type="entry name" value="Ribosomal_Su5_D2-typ_SF"/>
</dbReference>
<accession>A0ABW3FT40</accession>
<keyword evidence="3 6" id="KW-0255">Endonuclease</keyword>
<dbReference type="Proteomes" id="UP001597018">
    <property type="component" value="Unassembled WGS sequence"/>
</dbReference>
<keyword evidence="2 6" id="KW-0540">Nuclease</keyword>
<dbReference type="InterPro" id="IPR014721">
    <property type="entry name" value="Ribsml_uS5_D2-typ_fold_subgr"/>
</dbReference>
<evidence type="ECO:0000256" key="6">
    <source>
        <dbReference type="HAMAP-Rule" id="MF_00227"/>
    </source>
</evidence>
<organism evidence="8 9">
    <name type="scientific">Saccharopolyspora rosea</name>
    <dbReference type="NCBI Taxonomy" id="524884"/>
    <lineage>
        <taxon>Bacteria</taxon>
        <taxon>Bacillati</taxon>
        <taxon>Actinomycetota</taxon>
        <taxon>Actinomycetes</taxon>
        <taxon>Pseudonocardiales</taxon>
        <taxon>Pseudonocardiaceae</taxon>
        <taxon>Saccharopolyspora</taxon>
    </lineage>
</organism>
<comment type="function">
    <text evidence="6">RNaseP catalyzes the removal of the 5'-leader sequence from pre-tRNA to produce the mature 5'-terminus. It can also cleave other RNA substrates such as 4.5S RNA. The protein component plays an auxiliary but essential role in vivo by binding to the 5'-leader sequence and broadening the substrate specificity of the ribozyme.</text>
</comment>
<sequence length="134" mass="14358">MLPAAARLTRSQDFRLVVRRGRRAGRRRLVVHALSAGQSPEADANAAPTRESSPRVGFVVSKAVGVAVVRHRVSRRLRHLMRDRLAELPAGTLVVVRALPPAADASSRELGADLDAALRKLRLVASDGSATGSR</sequence>
<evidence type="ECO:0000256" key="4">
    <source>
        <dbReference type="ARBA" id="ARBA00022801"/>
    </source>
</evidence>
<gene>
    <name evidence="6 8" type="primary">rnpA</name>
    <name evidence="8" type="ORF">ACFQ16_18515</name>
</gene>
<dbReference type="NCBIfam" id="TIGR00188">
    <property type="entry name" value="rnpA"/>
    <property type="match status" value="1"/>
</dbReference>
<keyword evidence="9" id="KW-1185">Reference proteome</keyword>
<keyword evidence="5 6" id="KW-0694">RNA-binding</keyword>
<reference evidence="9" key="1">
    <citation type="journal article" date="2019" name="Int. J. Syst. Evol. Microbiol.">
        <title>The Global Catalogue of Microorganisms (GCM) 10K type strain sequencing project: providing services to taxonomists for standard genome sequencing and annotation.</title>
        <authorList>
            <consortium name="The Broad Institute Genomics Platform"/>
            <consortium name="The Broad Institute Genome Sequencing Center for Infectious Disease"/>
            <person name="Wu L."/>
            <person name="Ma J."/>
        </authorList>
    </citation>
    <scope>NUCLEOTIDE SEQUENCE [LARGE SCALE GENOMIC DNA]</scope>
    <source>
        <strain evidence="9">CCUG 56401</strain>
    </source>
</reference>
<evidence type="ECO:0000256" key="1">
    <source>
        <dbReference type="ARBA" id="ARBA00022694"/>
    </source>
</evidence>
<dbReference type="HAMAP" id="MF_00227">
    <property type="entry name" value="RNase_P"/>
    <property type="match status" value="1"/>
</dbReference>
<dbReference type="EC" id="3.1.26.5" evidence="6 7"/>
<dbReference type="PANTHER" id="PTHR33992:SF1">
    <property type="entry name" value="RIBONUCLEASE P PROTEIN COMPONENT"/>
    <property type="match status" value="1"/>
</dbReference>
<comment type="catalytic activity">
    <reaction evidence="6">
        <text>Endonucleolytic cleavage of RNA, removing 5'-extranucleotides from tRNA precursor.</text>
        <dbReference type="EC" id="3.1.26.5"/>
    </reaction>
</comment>
<dbReference type="EMBL" id="JBHTIW010000015">
    <property type="protein sequence ID" value="MFD0921744.1"/>
    <property type="molecule type" value="Genomic_DNA"/>
</dbReference>
<dbReference type="GO" id="GO:0004526">
    <property type="term" value="F:ribonuclease P activity"/>
    <property type="evidence" value="ECO:0007669"/>
    <property type="project" value="UniProtKB-EC"/>
</dbReference>
<keyword evidence="4 6" id="KW-0378">Hydrolase</keyword>
<evidence type="ECO:0000313" key="8">
    <source>
        <dbReference type="EMBL" id="MFD0921744.1"/>
    </source>
</evidence>
<evidence type="ECO:0000256" key="3">
    <source>
        <dbReference type="ARBA" id="ARBA00022759"/>
    </source>
</evidence>
<evidence type="ECO:0000256" key="5">
    <source>
        <dbReference type="ARBA" id="ARBA00022884"/>
    </source>
</evidence>
<comment type="similarity">
    <text evidence="6">Belongs to the RnpA family.</text>
</comment>
<comment type="subunit">
    <text evidence="6">Consists of a catalytic RNA component (M1 or rnpB) and a protein subunit.</text>
</comment>
<evidence type="ECO:0000256" key="7">
    <source>
        <dbReference type="NCBIfam" id="TIGR00188"/>
    </source>
</evidence>
<dbReference type="Gene3D" id="3.30.230.10">
    <property type="match status" value="1"/>
</dbReference>
<protein>
    <recommendedName>
        <fullName evidence="6 7">Ribonuclease P protein component</fullName>
        <shortName evidence="6">RNase P protein</shortName>
        <shortName evidence="6">RNaseP protein</shortName>
        <ecNumber evidence="6 7">3.1.26.5</ecNumber>
    </recommendedName>
    <alternativeName>
        <fullName evidence="6">Protein C5</fullName>
    </alternativeName>
</protein>
<proteinExistence type="inferred from homology"/>
<dbReference type="PANTHER" id="PTHR33992">
    <property type="entry name" value="RIBONUCLEASE P PROTEIN COMPONENT"/>
    <property type="match status" value="1"/>
</dbReference>
<dbReference type="SUPFAM" id="SSF54211">
    <property type="entry name" value="Ribosomal protein S5 domain 2-like"/>
    <property type="match status" value="1"/>
</dbReference>
<dbReference type="RefSeq" id="WP_263250280.1">
    <property type="nucleotide sequence ID" value="NZ_BAABLT010000040.1"/>
</dbReference>
<dbReference type="Pfam" id="PF00825">
    <property type="entry name" value="Ribonuclease_P"/>
    <property type="match status" value="1"/>
</dbReference>
<name>A0ABW3FT40_9PSEU</name>
<evidence type="ECO:0000256" key="2">
    <source>
        <dbReference type="ARBA" id="ARBA00022722"/>
    </source>
</evidence>
<evidence type="ECO:0000313" key="9">
    <source>
        <dbReference type="Proteomes" id="UP001597018"/>
    </source>
</evidence>
<dbReference type="InterPro" id="IPR000100">
    <property type="entry name" value="RNase_P"/>
</dbReference>
<comment type="caution">
    <text evidence="8">The sequence shown here is derived from an EMBL/GenBank/DDBJ whole genome shotgun (WGS) entry which is preliminary data.</text>
</comment>
<keyword evidence="1 6" id="KW-0819">tRNA processing</keyword>